<evidence type="ECO:0000256" key="1">
    <source>
        <dbReference type="SAM" id="SignalP"/>
    </source>
</evidence>
<name>A0ABM5V5S7_9BURK</name>
<dbReference type="Proteomes" id="UP000063429">
    <property type="component" value="Chromosome"/>
</dbReference>
<keyword evidence="3" id="KW-1185">Reference proteome</keyword>
<proteinExistence type="predicted"/>
<gene>
    <name evidence="2" type="ORF">F506_21270</name>
</gene>
<reference evidence="3" key="1">
    <citation type="journal article" date="2015" name="Genome Announc.">
        <title>Complete Genome Sequence of Herbaspirillum hiltneri N3 (DSM 17495), Isolated from Surface-Sterilized Wheat Roots.</title>
        <authorList>
            <person name="Guizelini D."/>
            <person name="Saizaki P.M."/>
            <person name="Coimbra N.A."/>
            <person name="Weiss V.A."/>
            <person name="Faoro H."/>
            <person name="Sfeir M.Z."/>
            <person name="Baura V.A."/>
            <person name="Monteiro R.A."/>
            <person name="Chubatsu L.S."/>
            <person name="Souza E.M."/>
            <person name="Cruz L.M."/>
            <person name="Pedrosa F.O."/>
            <person name="Raittz R.T."/>
            <person name="Marchaukoski J.N."/>
            <person name="Steffens M.B."/>
        </authorList>
    </citation>
    <scope>NUCLEOTIDE SEQUENCE [LARGE SCALE GENOMIC DNA]</scope>
    <source>
        <strain evidence="3">N3</strain>
    </source>
</reference>
<evidence type="ECO:0000313" key="3">
    <source>
        <dbReference type="Proteomes" id="UP000063429"/>
    </source>
</evidence>
<keyword evidence="1" id="KW-0732">Signal</keyword>
<evidence type="ECO:0008006" key="4">
    <source>
        <dbReference type="Google" id="ProtNLM"/>
    </source>
</evidence>
<sequence length="100" mass="10426">MALLVLTGAMVCSPTFAGNGTTGCGDASRSVTLAKASAAKSKAALGAGKKKFLYLDMVQRKHPQSIRNAVIVYEHPGLKKQACDVNDAKSVSECLRSPST</sequence>
<feature type="chain" id="PRO_5045470847" description="Acid stress chaperone HdeA" evidence="1">
    <location>
        <begin position="18"/>
        <end position="100"/>
    </location>
</feature>
<protein>
    <recommendedName>
        <fullName evidence="4">Acid stress chaperone HdeA</fullName>
    </recommendedName>
</protein>
<organism evidence="2 3">
    <name type="scientific">Herbaspirillum hiltneri N3</name>
    <dbReference type="NCBI Taxonomy" id="1262470"/>
    <lineage>
        <taxon>Bacteria</taxon>
        <taxon>Pseudomonadati</taxon>
        <taxon>Pseudomonadota</taxon>
        <taxon>Betaproteobacteria</taxon>
        <taxon>Burkholderiales</taxon>
        <taxon>Oxalobacteraceae</taxon>
        <taxon>Herbaspirillum</taxon>
    </lineage>
</organism>
<accession>A0ABM5V5S7</accession>
<dbReference type="EMBL" id="CP011409">
    <property type="protein sequence ID" value="AKZ64844.1"/>
    <property type="molecule type" value="Genomic_DNA"/>
</dbReference>
<evidence type="ECO:0000313" key="2">
    <source>
        <dbReference type="EMBL" id="AKZ64844.1"/>
    </source>
</evidence>
<feature type="signal peptide" evidence="1">
    <location>
        <begin position="1"/>
        <end position="17"/>
    </location>
</feature>